<gene>
    <name evidence="2" type="primary">BAI1</name>
</gene>
<feature type="non-terminal residue" evidence="2">
    <location>
        <position position="1"/>
    </location>
</feature>
<reference evidence="2" key="2">
    <citation type="submission" date="2016-06" db="EMBL/GenBank/DDBJ databases">
        <title>The genome of a short-lived fish provides insights into sex chromosome evolution and the genetic control of aging.</title>
        <authorList>
            <person name="Reichwald K."/>
            <person name="Felder M."/>
            <person name="Petzold A."/>
            <person name="Koch P."/>
            <person name="Groth M."/>
            <person name="Platzer M."/>
        </authorList>
    </citation>
    <scope>NUCLEOTIDE SEQUENCE</scope>
    <source>
        <tissue evidence="2">Brain</tissue>
    </source>
</reference>
<feature type="chain" id="PRO_5008367339" evidence="1">
    <location>
        <begin position="25"/>
        <end position="74"/>
    </location>
</feature>
<accession>A0A1A8C6X3</accession>
<sequence length="74" mass="8281">GDGNQEPGGKLLLLLPLSSSLCSSRCSCGDGNQIKKPVWTRWDLKPWIFYYYSPDRFPVCLCVFPMQLLSAGIL</sequence>
<evidence type="ECO:0000313" key="2">
    <source>
        <dbReference type="EMBL" id="SBP75339.1"/>
    </source>
</evidence>
<evidence type="ECO:0000256" key="1">
    <source>
        <dbReference type="SAM" id="SignalP"/>
    </source>
</evidence>
<name>A0A1A8C6X3_NOTKA</name>
<protein>
    <submittedName>
        <fullName evidence="2">Brain-specific angiogenesis inhibitor 1</fullName>
    </submittedName>
</protein>
<reference evidence="2" key="1">
    <citation type="submission" date="2016-05" db="EMBL/GenBank/DDBJ databases">
        <authorList>
            <person name="Lavstsen T."/>
            <person name="Jespersen J.S."/>
        </authorList>
    </citation>
    <scope>NUCLEOTIDE SEQUENCE</scope>
    <source>
        <tissue evidence="2">Brain</tissue>
    </source>
</reference>
<proteinExistence type="predicted"/>
<dbReference type="AlphaFoldDB" id="A0A1A8C6X3"/>
<feature type="signal peptide" evidence="1">
    <location>
        <begin position="1"/>
        <end position="24"/>
    </location>
</feature>
<organism evidence="2">
    <name type="scientific">Nothobranchius kadleci</name>
    <name type="common">African annual killifish</name>
    <dbReference type="NCBI Taxonomy" id="1051664"/>
    <lineage>
        <taxon>Eukaryota</taxon>
        <taxon>Metazoa</taxon>
        <taxon>Chordata</taxon>
        <taxon>Craniata</taxon>
        <taxon>Vertebrata</taxon>
        <taxon>Euteleostomi</taxon>
        <taxon>Actinopterygii</taxon>
        <taxon>Neopterygii</taxon>
        <taxon>Teleostei</taxon>
        <taxon>Neoteleostei</taxon>
        <taxon>Acanthomorphata</taxon>
        <taxon>Ovalentaria</taxon>
        <taxon>Atherinomorphae</taxon>
        <taxon>Cyprinodontiformes</taxon>
        <taxon>Nothobranchiidae</taxon>
        <taxon>Nothobranchius</taxon>
    </lineage>
</organism>
<dbReference type="EMBL" id="HADZ01011398">
    <property type="protein sequence ID" value="SBP75339.1"/>
    <property type="molecule type" value="Transcribed_RNA"/>
</dbReference>
<feature type="non-terminal residue" evidence="2">
    <location>
        <position position="74"/>
    </location>
</feature>
<keyword evidence="1" id="KW-0732">Signal</keyword>